<dbReference type="SUPFAM" id="SSF55961">
    <property type="entry name" value="Bet v1-like"/>
    <property type="match status" value="1"/>
</dbReference>
<dbReference type="InterPro" id="IPR023393">
    <property type="entry name" value="START-like_dom_sf"/>
</dbReference>
<protein>
    <submittedName>
        <fullName evidence="1">SRPBCC family protein</fullName>
    </submittedName>
</protein>
<sequence length="147" mass="16675">MTFSRTISAPPEKVWRSLTDVARYPALLTKVDATELLHHQTFGPGTSWRETRRPYGWPVTVDLRVTECRPPFRYVVECFAGGHSVTEYRLVPCDGGRGTNLQLTYTLTGGSLFHRISRIVARRRIVVCIRENNVQDLLDIDRACGIA</sequence>
<dbReference type="CDD" id="cd07812">
    <property type="entry name" value="SRPBCC"/>
    <property type="match status" value="1"/>
</dbReference>
<dbReference type="AlphaFoldDB" id="A0AAU7RB41"/>
<dbReference type="InterPro" id="IPR019587">
    <property type="entry name" value="Polyketide_cyclase/dehydratase"/>
</dbReference>
<dbReference type="Pfam" id="PF10604">
    <property type="entry name" value="Polyketide_cyc2"/>
    <property type="match status" value="1"/>
</dbReference>
<gene>
    <name evidence="1" type="ORF">ABIH81_14600</name>
</gene>
<name>A0AAU7RB41_9ACTN</name>
<accession>A0AAU7RB41</accession>
<dbReference type="Gene3D" id="3.30.530.20">
    <property type="match status" value="1"/>
</dbReference>
<evidence type="ECO:0000313" key="1">
    <source>
        <dbReference type="EMBL" id="XBT84590.1"/>
    </source>
</evidence>
<reference evidence="1" key="1">
    <citation type="submission" date="2024-06" db="EMBL/GenBank/DDBJ databases">
        <title>Micromonospora sp. strain HUAS YX12 genome sequences.</title>
        <authorList>
            <person name="Mo P."/>
        </authorList>
    </citation>
    <scope>NUCLEOTIDE SEQUENCE</scope>
    <source>
        <strain evidence="1">HUAS YX12</strain>
    </source>
</reference>
<dbReference type="EMBL" id="CP157974">
    <property type="protein sequence ID" value="XBT84590.1"/>
    <property type="molecule type" value="Genomic_DNA"/>
</dbReference>
<organism evidence="1">
    <name type="scientific">Micromonospora sp. HUAS YX12</name>
    <dbReference type="NCBI Taxonomy" id="3156396"/>
    <lineage>
        <taxon>Bacteria</taxon>
        <taxon>Bacillati</taxon>
        <taxon>Actinomycetota</taxon>
        <taxon>Actinomycetes</taxon>
        <taxon>Micromonosporales</taxon>
        <taxon>Micromonosporaceae</taxon>
        <taxon>Micromonospora</taxon>
    </lineage>
</organism>
<dbReference type="RefSeq" id="WP_349880788.1">
    <property type="nucleotide sequence ID" value="NZ_CP157974.1"/>
</dbReference>
<proteinExistence type="predicted"/>